<evidence type="ECO:0000313" key="3">
    <source>
        <dbReference type="Proteomes" id="UP000826195"/>
    </source>
</evidence>
<name>A0AAV7I905_COTGL</name>
<dbReference type="EMBL" id="JAHXZJ010002237">
    <property type="protein sequence ID" value="KAH0546546.1"/>
    <property type="molecule type" value="Genomic_DNA"/>
</dbReference>
<evidence type="ECO:0000313" key="2">
    <source>
        <dbReference type="EMBL" id="KAH0546546.1"/>
    </source>
</evidence>
<feature type="region of interest" description="Disordered" evidence="1">
    <location>
        <begin position="58"/>
        <end position="123"/>
    </location>
</feature>
<evidence type="ECO:0008006" key="4">
    <source>
        <dbReference type="Google" id="ProtNLM"/>
    </source>
</evidence>
<evidence type="ECO:0000256" key="1">
    <source>
        <dbReference type="SAM" id="MobiDB-lite"/>
    </source>
</evidence>
<proteinExistence type="predicted"/>
<sequence length="338" mass="37562">MPADNDESGNESDSSTSSSVTFKKKPTFKISKVAQLAHSVKPGQKLIPVTNGKPIKIIGFRPSLKDHPGSLQTVSVSQKPPEPPHNGGELSQKPGGPLQNSKEGIQTTEGDPVNPKDPQEDVFIPDQHPAGKVLLDILNITQNNTLLLNELSKKMDKQGEQLSKLSQIVHQRGNPTIASTIAKPDFVPFHTAAEVKEYEKATEENRTKLRNYISAFKGGRCVMDNVRYILKNNLLMMEELLITYNYFEPSKGKPNTLAGSMLDRDFLSALRSVYPNLTVQQYHEALKTALKAADSRMRVKTKSASEPPKKRKKSTDFSEDFYSKSSENHPPVDQHFLN</sequence>
<dbReference type="Proteomes" id="UP000826195">
    <property type="component" value="Unassembled WGS sequence"/>
</dbReference>
<comment type="caution">
    <text evidence="2">The sequence shown here is derived from an EMBL/GenBank/DDBJ whole genome shotgun (WGS) entry which is preliminary data.</text>
</comment>
<dbReference type="AlphaFoldDB" id="A0AAV7I905"/>
<gene>
    <name evidence="2" type="ORF">KQX54_011277</name>
</gene>
<reference evidence="2 3" key="1">
    <citation type="journal article" date="2021" name="J. Hered.">
        <title>A chromosome-level genome assembly of the parasitoid wasp, Cotesia glomerata (Hymenoptera: Braconidae).</title>
        <authorList>
            <person name="Pinto B.J."/>
            <person name="Weis J.J."/>
            <person name="Gamble T."/>
            <person name="Ode P.J."/>
            <person name="Paul R."/>
            <person name="Zaspel J.M."/>
        </authorList>
    </citation>
    <scope>NUCLEOTIDE SEQUENCE [LARGE SCALE GENOMIC DNA]</scope>
    <source>
        <strain evidence="2">CgM1</strain>
    </source>
</reference>
<keyword evidence="3" id="KW-1185">Reference proteome</keyword>
<feature type="region of interest" description="Disordered" evidence="1">
    <location>
        <begin position="1"/>
        <end position="26"/>
    </location>
</feature>
<protein>
    <recommendedName>
        <fullName evidence="4">DUF4806 domain-containing protein</fullName>
    </recommendedName>
</protein>
<organism evidence="2 3">
    <name type="scientific">Cotesia glomerata</name>
    <name type="common">Lepidopteran parasitic wasp</name>
    <name type="synonym">Apanteles glomeratus</name>
    <dbReference type="NCBI Taxonomy" id="32391"/>
    <lineage>
        <taxon>Eukaryota</taxon>
        <taxon>Metazoa</taxon>
        <taxon>Ecdysozoa</taxon>
        <taxon>Arthropoda</taxon>
        <taxon>Hexapoda</taxon>
        <taxon>Insecta</taxon>
        <taxon>Pterygota</taxon>
        <taxon>Neoptera</taxon>
        <taxon>Endopterygota</taxon>
        <taxon>Hymenoptera</taxon>
        <taxon>Apocrita</taxon>
        <taxon>Ichneumonoidea</taxon>
        <taxon>Braconidae</taxon>
        <taxon>Microgastrinae</taxon>
        <taxon>Cotesia</taxon>
    </lineage>
</organism>
<feature type="compositionally biased region" description="Acidic residues" evidence="1">
    <location>
        <begin position="1"/>
        <end position="10"/>
    </location>
</feature>
<feature type="region of interest" description="Disordered" evidence="1">
    <location>
        <begin position="296"/>
        <end position="338"/>
    </location>
</feature>
<feature type="compositionally biased region" description="Polar residues" evidence="1">
    <location>
        <begin position="98"/>
        <end position="109"/>
    </location>
</feature>
<accession>A0AAV7I905</accession>